<accession>A0A5P2B0W4</accession>
<evidence type="ECO:0000313" key="2">
    <source>
        <dbReference type="EMBL" id="QES24212.1"/>
    </source>
</evidence>
<dbReference type="AlphaFoldDB" id="A0A5P2B0W4"/>
<dbReference type="Proteomes" id="UP000324106">
    <property type="component" value="Chromosome"/>
</dbReference>
<reference evidence="2 3" key="1">
    <citation type="submission" date="2018-05" db="EMBL/GenBank/DDBJ databases">
        <title>Streptomyces venezuelae.</title>
        <authorList>
            <person name="Kim W."/>
            <person name="Lee N."/>
            <person name="Cho B.-K."/>
        </authorList>
    </citation>
    <scope>NUCLEOTIDE SEQUENCE [LARGE SCALE GENOMIC DNA]</scope>
    <source>
        <strain evidence="2 3">ATCC 15068</strain>
    </source>
</reference>
<feature type="compositionally biased region" description="Low complexity" evidence="1">
    <location>
        <begin position="44"/>
        <end position="54"/>
    </location>
</feature>
<protein>
    <submittedName>
        <fullName evidence="2">Uncharacterized protein</fullName>
    </submittedName>
</protein>
<proteinExistence type="predicted"/>
<evidence type="ECO:0000313" key="3">
    <source>
        <dbReference type="Proteomes" id="UP000324106"/>
    </source>
</evidence>
<organism evidence="2 3">
    <name type="scientific">Streptomyces venezuelae</name>
    <dbReference type="NCBI Taxonomy" id="54571"/>
    <lineage>
        <taxon>Bacteria</taxon>
        <taxon>Bacillati</taxon>
        <taxon>Actinomycetota</taxon>
        <taxon>Actinomycetes</taxon>
        <taxon>Kitasatosporales</taxon>
        <taxon>Streptomycetaceae</taxon>
        <taxon>Streptomyces</taxon>
    </lineage>
</organism>
<sequence>MPPALAWFQARRKRRRRWMLRFGHEPGSLAVKVCRRSYRPHVSARAAPARTAGARSRRPRAVRTRLSGSVPPAWPGP</sequence>
<gene>
    <name evidence="2" type="ORF">DEJ46_38185</name>
</gene>
<dbReference type="EMBL" id="CP029194">
    <property type="protein sequence ID" value="QES24212.1"/>
    <property type="molecule type" value="Genomic_DNA"/>
</dbReference>
<evidence type="ECO:0000256" key="1">
    <source>
        <dbReference type="SAM" id="MobiDB-lite"/>
    </source>
</evidence>
<feature type="region of interest" description="Disordered" evidence="1">
    <location>
        <begin position="44"/>
        <end position="77"/>
    </location>
</feature>
<name>A0A5P2B0W4_STRVZ</name>